<evidence type="ECO:0000313" key="6">
    <source>
        <dbReference type="Proteomes" id="UP001374579"/>
    </source>
</evidence>
<protein>
    <recommendedName>
        <fullName evidence="4">DDHD domain-containing protein</fullName>
    </recommendedName>
</protein>
<dbReference type="InterPro" id="IPR001660">
    <property type="entry name" value="SAM"/>
</dbReference>
<dbReference type="InterPro" id="IPR004177">
    <property type="entry name" value="DDHD_dom"/>
</dbReference>
<comment type="similarity">
    <text evidence="1">Belongs to the PA-PLA1 family.</text>
</comment>
<feature type="compositionally biased region" description="Pro residues" evidence="3">
    <location>
        <begin position="1006"/>
        <end position="1018"/>
    </location>
</feature>
<feature type="compositionally biased region" description="Gly residues" evidence="3">
    <location>
        <begin position="65"/>
        <end position="79"/>
    </location>
</feature>
<dbReference type="InterPro" id="IPR057825">
    <property type="entry name" value="WWE_SEC23-DDH2"/>
</dbReference>
<feature type="compositionally biased region" description="Pro residues" evidence="3">
    <location>
        <begin position="201"/>
        <end position="215"/>
    </location>
</feature>
<feature type="compositionally biased region" description="Pro residues" evidence="3">
    <location>
        <begin position="1038"/>
        <end position="1049"/>
    </location>
</feature>
<reference evidence="5 6" key="1">
    <citation type="submission" date="2024-02" db="EMBL/GenBank/DDBJ databases">
        <title>Chromosome-scale genome assembly of the rough periwinkle Littorina saxatilis.</title>
        <authorList>
            <person name="De Jode A."/>
            <person name="Faria R."/>
            <person name="Formenti G."/>
            <person name="Sims Y."/>
            <person name="Smith T.P."/>
            <person name="Tracey A."/>
            <person name="Wood J.M.D."/>
            <person name="Zagrodzka Z.B."/>
            <person name="Johannesson K."/>
            <person name="Butlin R.K."/>
            <person name="Leder E.H."/>
        </authorList>
    </citation>
    <scope>NUCLEOTIDE SEQUENCE [LARGE SCALE GENOMIC DNA]</scope>
    <source>
        <strain evidence="5">Snail1</strain>
        <tissue evidence="5">Muscle</tissue>
    </source>
</reference>
<evidence type="ECO:0000313" key="5">
    <source>
        <dbReference type="EMBL" id="KAK7110285.1"/>
    </source>
</evidence>
<dbReference type="Pfam" id="PF02825">
    <property type="entry name" value="WWE"/>
    <property type="match status" value="1"/>
</dbReference>
<name>A0AAN9GKR5_9CAEN</name>
<feature type="compositionally biased region" description="Polar residues" evidence="3">
    <location>
        <begin position="187"/>
        <end position="199"/>
    </location>
</feature>
<dbReference type="AlphaFoldDB" id="A0AAN9GKR5"/>
<dbReference type="PANTHER" id="PTHR23509:SF10">
    <property type="entry name" value="LD21067P"/>
    <property type="match status" value="1"/>
</dbReference>
<feature type="compositionally biased region" description="Low complexity" evidence="3">
    <location>
        <begin position="1050"/>
        <end position="1062"/>
    </location>
</feature>
<dbReference type="SUPFAM" id="SSF47769">
    <property type="entry name" value="SAM/Pointed domain"/>
    <property type="match status" value="1"/>
</dbReference>
<dbReference type="EMBL" id="JBAMIC010000003">
    <property type="protein sequence ID" value="KAK7110285.1"/>
    <property type="molecule type" value="Genomic_DNA"/>
</dbReference>
<feature type="region of interest" description="Disordered" evidence="3">
    <location>
        <begin position="1001"/>
        <end position="1125"/>
    </location>
</feature>
<dbReference type="SMART" id="SM01127">
    <property type="entry name" value="DDHD"/>
    <property type="match status" value="1"/>
</dbReference>
<dbReference type="InterPro" id="IPR004170">
    <property type="entry name" value="WWE_dom"/>
</dbReference>
<dbReference type="GO" id="GO:0004620">
    <property type="term" value="F:phospholipase activity"/>
    <property type="evidence" value="ECO:0007669"/>
    <property type="project" value="TreeGrafter"/>
</dbReference>
<dbReference type="Pfam" id="PF02862">
    <property type="entry name" value="DDHD"/>
    <property type="match status" value="1"/>
</dbReference>
<accession>A0AAN9GKR5</accession>
<dbReference type="InterPro" id="IPR058055">
    <property type="entry name" value="PA-PLA1"/>
</dbReference>
<feature type="domain" description="DDHD" evidence="4">
    <location>
        <begin position="771"/>
        <end position="988"/>
    </location>
</feature>
<comment type="caution">
    <text evidence="5">The sequence shown here is derived from an EMBL/GenBank/DDBJ whole genome shotgun (WGS) entry which is preliminary data.</text>
</comment>
<dbReference type="PANTHER" id="PTHR23509">
    <property type="entry name" value="PA-PL1 PHOSPHOLIPASE FAMILY"/>
    <property type="match status" value="1"/>
</dbReference>
<evidence type="ECO:0000256" key="2">
    <source>
        <dbReference type="SAM" id="Coils"/>
    </source>
</evidence>
<dbReference type="Proteomes" id="UP001374579">
    <property type="component" value="Unassembled WGS sequence"/>
</dbReference>
<sequence length="1125" mass="122410">MADKSKKEPTPPPLLYMPAGGGLTLNPPEPSGFLMPVVQSEPSLLDEDCEADSFVGQGPPAGAPPLGGGPLSQGGGAGPQGNTSYFQQGPSSGASDPFAQVGHFPPPQPITPSFGHTHTPASSSASTGFAPGPVPSTGQGQTSAPAPVSSAAATPPAPWAPTPADKGSSNMFRQKGPMRYAPPPSGTYASGTAPPQYTDPSAPPSFASPPPPPSGYAPAPFMTPGSSGSGSPLSASSPFPGTVGQPPSSTPYGQAPPPQGMMLPGVGLYHPVQYHWCYKKEVEGREIWYTFSRLDSKRLEERYQKEKSGGVPEVVSTDGGRYDVDVSHRVRRAVYWDEDPSVIQRCSWFYKREGDNRYVPYEEAQAERLEAEYKNALERNDWHKRIELPGKDTIVMHNPNVIVHFQASSQPDEWGNAQGDQMRPRVVKRGVEDFGTTEDGESSEVDHLVFVLHGIGDMCDVRFRNIVECVDDFRSISNGLIKSHFGPYVNSRHIHRVEFLPVHWHMAVHSEATGVDNRMKSITLPSTKKLRDFVNDTLLDILFYTSPAYCQIICDTVGREMNRLFQTFLARNPTFSGEVSVAGHSLGASILFDLLMNQTSGEPLDMNGLNGAADSFDDSVSEASLNDTPTEAEQEDEQAEEEAEKELTLEGLLEKVGLKEKVAIFHQEQIDLESLSMCSEQDLKDLGLPMGPRKKLQLLLQEEKGNKEKKTYKDLEKKIRKELEKKMKLERKKTESQQSVASQKKTQSSISVEYICGLAGTGQPFVRYPQLEFEPTCLFALGSPIGVFLSVRGVQQMGENFSLPTCSRFLNIFHPFDPVAYRIEPLINPSTSTIKPVLVPHYKGRKRLHLELKESISRMGTDIKQKIVDSIRSTWNTLNDFARAHRSDGTEGADGNQGLEKEVDQQVDSVMAEMAQHQDFDKSDTASICSSHDEEIPMGQLNEGRRVDYVLQEKPIESFNDYLFALTSHGCYWTSEDTVLLILKEIYSPLGITPIMPGPDGITPKPIMPPSAGPPPKSMAPYPGGKPSYPTHSGHAYPPMPHPHGPPTHPQGLPSHPPSMGVGPPPPPHMQGPAARFTPPPHLMGGPGSQSSSRGSTPPPSMPAASQAASFGPPPMAGFVRSKPQ</sequence>
<gene>
    <name evidence="5" type="ORF">V1264_014182</name>
</gene>
<keyword evidence="6" id="KW-1185">Reference proteome</keyword>
<evidence type="ECO:0000256" key="3">
    <source>
        <dbReference type="SAM" id="MobiDB-lite"/>
    </source>
</evidence>
<proteinExistence type="inferred from homology"/>
<feature type="compositionally biased region" description="Low complexity" evidence="3">
    <location>
        <begin position="142"/>
        <end position="154"/>
    </location>
</feature>
<feature type="region of interest" description="Disordered" evidence="3">
    <location>
        <begin position="1"/>
        <end position="258"/>
    </location>
</feature>
<dbReference type="Pfam" id="PF00536">
    <property type="entry name" value="SAM_1"/>
    <property type="match status" value="1"/>
</dbReference>
<feature type="compositionally biased region" description="Acidic residues" evidence="3">
    <location>
        <begin position="630"/>
        <end position="642"/>
    </location>
</feature>
<dbReference type="Pfam" id="PF23464">
    <property type="entry name" value="WWE_3"/>
    <property type="match status" value="1"/>
</dbReference>
<feature type="coiled-coil region" evidence="2">
    <location>
        <begin position="359"/>
        <end position="386"/>
    </location>
</feature>
<keyword evidence="2" id="KW-0175">Coiled coil</keyword>
<evidence type="ECO:0000259" key="4">
    <source>
        <dbReference type="PROSITE" id="PS51043"/>
    </source>
</evidence>
<dbReference type="InterPro" id="IPR013761">
    <property type="entry name" value="SAM/pointed_sf"/>
</dbReference>
<evidence type="ECO:0000256" key="1">
    <source>
        <dbReference type="ARBA" id="ARBA00038464"/>
    </source>
</evidence>
<dbReference type="Gene3D" id="1.10.150.50">
    <property type="entry name" value="Transcription Factor, Ets-1"/>
    <property type="match status" value="1"/>
</dbReference>
<feature type="coiled-coil region" evidence="2">
    <location>
        <begin position="712"/>
        <end position="739"/>
    </location>
</feature>
<feature type="compositionally biased region" description="Low complexity" evidence="3">
    <location>
        <begin position="216"/>
        <end position="241"/>
    </location>
</feature>
<feature type="region of interest" description="Disordered" evidence="3">
    <location>
        <begin position="609"/>
        <end position="642"/>
    </location>
</feature>
<dbReference type="GO" id="GO:0046872">
    <property type="term" value="F:metal ion binding"/>
    <property type="evidence" value="ECO:0007669"/>
    <property type="project" value="InterPro"/>
</dbReference>
<organism evidence="5 6">
    <name type="scientific">Littorina saxatilis</name>
    <dbReference type="NCBI Taxonomy" id="31220"/>
    <lineage>
        <taxon>Eukaryota</taxon>
        <taxon>Metazoa</taxon>
        <taxon>Spiralia</taxon>
        <taxon>Lophotrochozoa</taxon>
        <taxon>Mollusca</taxon>
        <taxon>Gastropoda</taxon>
        <taxon>Caenogastropoda</taxon>
        <taxon>Littorinimorpha</taxon>
        <taxon>Littorinoidea</taxon>
        <taxon>Littorinidae</taxon>
        <taxon>Littorina</taxon>
    </lineage>
</organism>
<dbReference type="GO" id="GO:0030134">
    <property type="term" value="C:COPII-coated ER to Golgi transport vesicle"/>
    <property type="evidence" value="ECO:0007669"/>
    <property type="project" value="TreeGrafter"/>
</dbReference>
<feature type="compositionally biased region" description="Polar residues" evidence="3">
    <location>
        <begin position="82"/>
        <end position="94"/>
    </location>
</feature>
<dbReference type="PROSITE" id="PS51043">
    <property type="entry name" value="DDHD"/>
    <property type="match status" value="1"/>
</dbReference>